<organism evidence="2">
    <name type="scientific">uncultured delta proteobacterium</name>
    <dbReference type="NCBI Taxonomy" id="34034"/>
    <lineage>
        <taxon>Bacteria</taxon>
        <taxon>Deltaproteobacteria</taxon>
        <taxon>environmental samples</taxon>
    </lineage>
</organism>
<proteinExistence type="predicted"/>
<protein>
    <submittedName>
        <fullName evidence="2">Uncharacterized protein</fullName>
    </submittedName>
</protein>
<dbReference type="AlphaFoldDB" id="A0A212JEH4"/>
<name>A0A212JEH4_9DELT</name>
<feature type="region of interest" description="Disordered" evidence="1">
    <location>
        <begin position="111"/>
        <end position="155"/>
    </location>
</feature>
<dbReference type="EMBL" id="FLUQ01000001">
    <property type="protein sequence ID" value="SBV97826.1"/>
    <property type="molecule type" value="Genomic_DNA"/>
</dbReference>
<dbReference type="AntiFam" id="ANF00041">
    <property type="entry name" value="Antisense to RNaseP"/>
</dbReference>
<evidence type="ECO:0000313" key="2">
    <source>
        <dbReference type="EMBL" id="SBV97826.1"/>
    </source>
</evidence>
<gene>
    <name evidence="2" type="ORF">KL86DPRO_11283</name>
</gene>
<accession>A0A212JEH4</accession>
<sequence>MAGPAHNAPLFGLAPNGVYRALRVAAQPGGLLPHRFTLTGKSRRFAFCGTVQGSPPLGVTQRSALWSPDFPPRYRYRGDDPSDSRDGLQQVLQRIRILFISNLFYPISPPRQSFLKDGGGPGEEGNSQGPRPFFTKKFPSSPGASAIPKNAGSSR</sequence>
<evidence type="ECO:0000256" key="1">
    <source>
        <dbReference type="SAM" id="MobiDB-lite"/>
    </source>
</evidence>
<reference evidence="2" key="1">
    <citation type="submission" date="2016-04" db="EMBL/GenBank/DDBJ databases">
        <authorList>
            <person name="Evans L.H."/>
            <person name="Alamgir A."/>
            <person name="Owens N."/>
            <person name="Weber N.D."/>
            <person name="Virtaneva K."/>
            <person name="Barbian K."/>
            <person name="Babar A."/>
            <person name="Rosenke K."/>
        </authorList>
    </citation>
    <scope>NUCLEOTIDE SEQUENCE</scope>
    <source>
        <strain evidence="2">86</strain>
    </source>
</reference>